<dbReference type="EC" id="2.3.1.35" evidence="13"/>
<comment type="function">
    <text evidence="12 13">Catalyzes two activities which are involved in the cyclic version of arginine biosynthesis: the synthesis of N-acetylglutamate from glutamate and acetyl-CoA as the acetyl donor, and of ornithine by transacetylation between N(2)-acetylornithine and glutamate.</text>
</comment>
<dbReference type="OrthoDB" id="9804242at2"/>
<feature type="binding site" evidence="13">
    <location>
        <position position="210"/>
    </location>
    <ligand>
        <name>substrate</name>
    </ligand>
</feature>
<feature type="binding site" evidence="13">
    <location>
        <position position="423"/>
    </location>
    <ligand>
        <name>substrate</name>
    </ligand>
</feature>
<dbReference type="GO" id="GO:0006526">
    <property type="term" value="P:L-arginine biosynthetic process"/>
    <property type="evidence" value="ECO:0007669"/>
    <property type="project" value="UniProtKB-UniRule"/>
</dbReference>
<feature type="site" description="Involved in the stabilization of negative charge on the oxyanion by the formation of the oxyanion hole" evidence="13">
    <location>
        <position position="137"/>
    </location>
</feature>
<evidence type="ECO:0000256" key="4">
    <source>
        <dbReference type="ARBA" id="ARBA00022571"/>
    </source>
</evidence>
<evidence type="ECO:0000256" key="2">
    <source>
        <dbReference type="ARBA" id="ARBA00006774"/>
    </source>
</evidence>
<evidence type="ECO:0000256" key="10">
    <source>
        <dbReference type="ARBA" id="ARBA00048372"/>
    </source>
</evidence>
<proteinExistence type="inferred from homology"/>
<dbReference type="InterPro" id="IPR042195">
    <property type="entry name" value="ArgJ_beta_C"/>
</dbReference>
<dbReference type="PANTHER" id="PTHR23100:SF0">
    <property type="entry name" value="ARGININE BIOSYNTHESIS BIFUNCTIONAL PROTEIN ARGJ, MITOCHONDRIAL"/>
    <property type="match status" value="1"/>
</dbReference>
<keyword evidence="8 13" id="KW-0511">Multifunctional enzyme</keyword>
<dbReference type="FunFam" id="3.10.20.340:FF:000001">
    <property type="entry name" value="Arginine biosynthesis bifunctional protein ArgJ, chloroplastic"/>
    <property type="match status" value="1"/>
</dbReference>
<evidence type="ECO:0000313" key="14">
    <source>
        <dbReference type="EMBL" id="MRG84947.1"/>
    </source>
</evidence>
<feature type="binding site" evidence="13">
    <location>
        <position position="173"/>
    </location>
    <ligand>
        <name>substrate</name>
    </ligand>
</feature>
<dbReference type="SUPFAM" id="SSF56266">
    <property type="entry name" value="DmpA/ArgJ-like"/>
    <property type="match status" value="1"/>
</dbReference>
<dbReference type="Gene3D" id="3.30.2330.10">
    <property type="entry name" value="arginine biosynthesis bifunctional protein suprefamily"/>
    <property type="match status" value="1"/>
</dbReference>
<keyword evidence="7 13" id="KW-0068">Autocatalytic cleavage</keyword>
<comment type="pathway">
    <text evidence="13">Amino-acid biosynthesis; L-arginine biosynthesis; N(2)-acetyl-L-ornithine from L-glutamate: step 1/4.</text>
</comment>
<evidence type="ECO:0000256" key="5">
    <source>
        <dbReference type="ARBA" id="ARBA00022605"/>
    </source>
</evidence>
<keyword evidence="15" id="KW-1185">Reference proteome</keyword>
<keyword evidence="6 13" id="KW-0808">Transferase</keyword>
<dbReference type="FunFam" id="3.30.2330.10:FF:000001">
    <property type="entry name" value="Arginine biosynthesis bifunctional protein ArgJ, mitochondrial"/>
    <property type="match status" value="1"/>
</dbReference>
<keyword evidence="4 13" id="KW-0055">Arginine biosynthesis</keyword>
<protein>
    <recommendedName>
        <fullName evidence="13">Arginine biosynthesis bifunctional protein ArgJ</fullName>
    </recommendedName>
    <domain>
        <recommendedName>
            <fullName evidence="13">Glutamate N-acetyltransferase</fullName>
            <ecNumber evidence="13">2.3.1.35</ecNumber>
        </recommendedName>
        <alternativeName>
            <fullName evidence="13">Ornithine acetyltransferase</fullName>
            <shortName evidence="13">OATase</shortName>
        </alternativeName>
        <alternativeName>
            <fullName evidence="13">Ornithine transacetylase</fullName>
        </alternativeName>
    </domain>
    <domain>
        <recommendedName>
            <fullName evidence="13">Amino-acid acetyltransferase</fullName>
            <ecNumber evidence="13">2.3.1.1</ecNumber>
        </recommendedName>
        <alternativeName>
            <fullName evidence="13">N-acetylglutamate synthase</fullName>
            <shortName evidence="13">AGSase</shortName>
        </alternativeName>
    </domain>
    <component>
        <recommendedName>
            <fullName evidence="13">Arginine biosynthesis bifunctional protein ArgJ alpha chain</fullName>
        </recommendedName>
    </component>
    <component>
        <recommendedName>
            <fullName evidence="13">Arginine biosynthesis bifunctional protein ArgJ beta chain</fullName>
        </recommendedName>
    </component>
</protein>
<dbReference type="EMBL" id="WJNH01000001">
    <property type="protein sequence ID" value="MRG84947.1"/>
    <property type="molecule type" value="Genomic_DNA"/>
</dbReference>
<dbReference type="HAMAP" id="MF_01106">
    <property type="entry name" value="ArgJ"/>
    <property type="match status" value="1"/>
</dbReference>
<reference evidence="14 15" key="1">
    <citation type="submission" date="2019-11" db="EMBL/GenBank/DDBJ databases">
        <authorList>
            <person name="Li J."/>
        </authorList>
    </citation>
    <scope>NUCLEOTIDE SEQUENCE [LARGE SCALE GENOMIC DNA]</scope>
    <source>
        <strain evidence="14 15">J4</strain>
    </source>
</reference>
<dbReference type="InterPro" id="IPR002813">
    <property type="entry name" value="Arg_biosynth_ArgJ"/>
</dbReference>
<feature type="binding site" evidence="13">
    <location>
        <position position="296"/>
    </location>
    <ligand>
        <name>substrate</name>
    </ligand>
</feature>
<dbReference type="AlphaFoldDB" id="A0A6G1X1S4"/>
<gene>
    <name evidence="13 14" type="primary">argJ</name>
    <name evidence="14" type="ORF">GH754_01240</name>
</gene>
<dbReference type="NCBIfam" id="TIGR00120">
    <property type="entry name" value="ArgJ"/>
    <property type="match status" value="1"/>
</dbReference>
<evidence type="ECO:0000256" key="12">
    <source>
        <dbReference type="ARBA" id="ARBA00054976"/>
    </source>
</evidence>
<comment type="catalytic activity">
    <reaction evidence="10 13">
        <text>L-glutamate + acetyl-CoA = N-acetyl-L-glutamate + CoA + H(+)</text>
        <dbReference type="Rhea" id="RHEA:24292"/>
        <dbReference type="ChEBI" id="CHEBI:15378"/>
        <dbReference type="ChEBI" id="CHEBI:29985"/>
        <dbReference type="ChEBI" id="CHEBI:44337"/>
        <dbReference type="ChEBI" id="CHEBI:57287"/>
        <dbReference type="ChEBI" id="CHEBI:57288"/>
        <dbReference type="EC" id="2.3.1.1"/>
    </reaction>
</comment>
<feature type="binding site" evidence="13">
    <location>
        <position position="199"/>
    </location>
    <ligand>
        <name>substrate</name>
    </ligand>
</feature>
<dbReference type="EC" id="2.3.1.1" evidence="13"/>
<dbReference type="GO" id="GO:0006592">
    <property type="term" value="P:ornithine biosynthetic process"/>
    <property type="evidence" value="ECO:0007669"/>
    <property type="project" value="TreeGrafter"/>
</dbReference>
<evidence type="ECO:0000256" key="3">
    <source>
        <dbReference type="ARBA" id="ARBA00011475"/>
    </source>
</evidence>
<dbReference type="Gene3D" id="3.60.70.12">
    <property type="entry name" value="L-amino peptidase D-ALA esterase/amidase"/>
    <property type="match status" value="1"/>
</dbReference>
<dbReference type="FunFam" id="3.60.70.12:FF:000001">
    <property type="entry name" value="Arginine biosynthesis bifunctional protein ArgJ, chloroplastic"/>
    <property type="match status" value="1"/>
</dbReference>
<feature type="chain" id="PRO_5026403303" description="Arginine biosynthesis bifunctional protein ArgJ beta chain" evidence="13">
    <location>
        <begin position="210"/>
        <end position="423"/>
    </location>
</feature>
<comment type="similarity">
    <text evidence="2 13">Belongs to the ArgJ family.</text>
</comment>
<keyword evidence="13" id="KW-0963">Cytoplasm</keyword>
<feature type="binding site" evidence="13">
    <location>
        <position position="418"/>
    </location>
    <ligand>
        <name>substrate</name>
    </ligand>
</feature>
<evidence type="ECO:0000256" key="1">
    <source>
        <dbReference type="ARBA" id="ARBA00004496"/>
    </source>
</evidence>
<comment type="catalytic activity">
    <reaction evidence="11 13">
        <text>N(2)-acetyl-L-ornithine + L-glutamate = N-acetyl-L-glutamate + L-ornithine</text>
        <dbReference type="Rhea" id="RHEA:15349"/>
        <dbReference type="ChEBI" id="CHEBI:29985"/>
        <dbReference type="ChEBI" id="CHEBI:44337"/>
        <dbReference type="ChEBI" id="CHEBI:46911"/>
        <dbReference type="ChEBI" id="CHEBI:57805"/>
        <dbReference type="EC" id="2.3.1.35"/>
    </reaction>
</comment>
<feature type="site" description="Involved in the stabilization of negative charge on the oxyanion by the formation of the oxyanion hole" evidence="13">
    <location>
        <position position="136"/>
    </location>
</feature>
<feature type="site" description="Cleavage; by autolysis" evidence="13">
    <location>
        <begin position="209"/>
        <end position="210"/>
    </location>
</feature>
<evidence type="ECO:0000313" key="15">
    <source>
        <dbReference type="Proteomes" id="UP000480185"/>
    </source>
</evidence>
<dbReference type="GO" id="GO:0004042">
    <property type="term" value="F:L-glutamate N-acetyltransferase activity"/>
    <property type="evidence" value="ECO:0007669"/>
    <property type="project" value="UniProtKB-UniRule"/>
</dbReference>
<dbReference type="NCBIfam" id="NF003802">
    <property type="entry name" value="PRK05388.1"/>
    <property type="match status" value="1"/>
</dbReference>
<sequence>MTPPITKGGTKLSTFYEVAEKKLQVLANGSVTTPKGFTAGGMHCGIKRKRKDLGWLYSEVPAEAAGVYTTNLFQAAPLIVTKESVAKEGKLQGIIVNSGKANTCTGEQGMLDAYEMRSQFTKAIGIKEHYAAVVSTGLIGDLLPMYKINSGITQIPDAMTSNAPTDFEKAILTTDTFTKNVAVQLEINGKQISIGGVAKGSGMIHPNMATMLGFITTDANIHHQDLHQALKEITNETFNCISVDGDSSTNDMVLAMANGLAGNEPLTKDHVDWSTFVDGLKFVCESLSKQIARDGEGATKLVEVQVNGVASDQAARNIAKTVISSNLVKTAIHGEDPNWGRIVVAVGYSGETLDPHQLTVAIGSVKVVNQGLPLSFNEEEAKKELEKEHVTLYIDFHQGNGKGNAWGCDLSYEYVRINASYRT</sequence>
<dbReference type="GO" id="GO:0005737">
    <property type="term" value="C:cytoplasm"/>
    <property type="evidence" value="ECO:0007669"/>
    <property type="project" value="UniProtKB-SubCell"/>
</dbReference>
<evidence type="ECO:0000256" key="13">
    <source>
        <dbReference type="HAMAP-Rule" id="MF_01106"/>
    </source>
</evidence>
<dbReference type="Pfam" id="PF01960">
    <property type="entry name" value="ArgJ"/>
    <property type="match status" value="1"/>
</dbReference>
<dbReference type="Gene3D" id="3.10.20.340">
    <property type="entry name" value="ArgJ beta chain, C-terminal domain"/>
    <property type="match status" value="1"/>
</dbReference>
<dbReference type="InterPro" id="IPR016117">
    <property type="entry name" value="ArgJ-like_dom_sf"/>
</dbReference>
<comment type="subunit">
    <text evidence="3 13">Heterotetramer of two alpha and two beta chains.</text>
</comment>
<evidence type="ECO:0000256" key="11">
    <source>
        <dbReference type="ARBA" id="ARBA00049439"/>
    </source>
</evidence>
<accession>A0A6G1X1S4</accession>
<keyword evidence="5 13" id="KW-0028">Amino-acid biosynthesis</keyword>
<comment type="pathway">
    <text evidence="13">Amino-acid biosynthesis; L-arginine biosynthesis; L-ornithine and N-acetyl-L-glutamate from L-glutamate and N(2)-acetyl-L-ornithine (cyclic): step 1/1.</text>
</comment>
<keyword evidence="9 13" id="KW-0012">Acyltransferase</keyword>
<evidence type="ECO:0000256" key="8">
    <source>
        <dbReference type="ARBA" id="ARBA00023268"/>
    </source>
</evidence>
<feature type="active site" description="Nucleophile" evidence="13">
    <location>
        <position position="210"/>
    </location>
</feature>
<evidence type="ECO:0000256" key="7">
    <source>
        <dbReference type="ARBA" id="ARBA00022813"/>
    </source>
</evidence>
<dbReference type="GO" id="GO:0004358">
    <property type="term" value="F:L-glutamate N-acetyltransferase activity, acting on acetyl-L-ornithine as donor"/>
    <property type="evidence" value="ECO:0007669"/>
    <property type="project" value="UniProtKB-UniRule"/>
</dbReference>
<dbReference type="UniPathway" id="UPA00068">
    <property type="reaction ID" value="UER00106"/>
</dbReference>
<dbReference type="CDD" id="cd02152">
    <property type="entry name" value="OAT"/>
    <property type="match status" value="1"/>
</dbReference>
<comment type="caution">
    <text evidence="14">The sequence shown here is derived from an EMBL/GenBank/DDBJ whole genome shotgun (WGS) entry which is preliminary data.</text>
</comment>
<evidence type="ECO:0000256" key="9">
    <source>
        <dbReference type="ARBA" id="ARBA00023315"/>
    </source>
</evidence>
<comment type="subcellular location">
    <subcellularLocation>
        <location evidence="1 13">Cytoplasm</location>
    </subcellularLocation>
</comment>
<dbReference type="Proteomes" id="UP000480185">
    <property type="component" value="Unassembled WGS sequence"/>
</dbReference>
<evidence type="ECO:0000256" key="6">
    <source>
        <dbReference type="ARBA" id="ARBA00022679"/>
    </source>
</evidence>
<feature type="chain" id="PRO_5026403302" description="Arginine biosynthesis bifunctional protein ArgJ alpha chain" evidence="13">
    <location>
        <begin position="1"/>
        <end position="209"/>
    </location>
</feature>
<name>A0A6G1X1S4_9BACI</name>
<organism evidence="14 15">
    <name type="scientific">Salinibacillus xinjiangensis</name>
    <dbReference type="NCBI Taxonomy" id="1229268"/>
    <lineage>
        <taxon>Bacteria</taxon>
        <taxon>Bacillati</taxon>
        <taxon>Bacillota</taxon>
        <taxon>Bacilli</taxon>
        <taxon>Bacillales</taxon>
        <taxon>Bacillaceae</taxon>
        <taxon>Salinibacillus</taxon>
    </lineage>
</organism>
<dbReference type="PANTHER" id="PTHR23100">
    <property type="entry name" value="ARGININE BIOSYNTHESIS BIFUNCTIONAL PROTEIN ARGJ"/>
    <property type="match status" value="1"/>
</dbReference>